<dbReference type="Gene3D" id="3.40.50.10320">
    <property type="entry name" value="LmbE-like"/>
    <property type="match status" value="1"/>
</dbReference>
<evidence type="ECO:0000313" key="1">
    <source>
        <dbReference type="EMBL" id="MYE37901.1"/>
    </source>
</evidence>
<dbReference type="AlphaFoldDB" id="A0A845DDD0"/>
<sequence length="243" mass="27626">MEKQPEKRGLVVAAHPDDAEFGAGGTTALLSNDQWEMHYLVLTDGSKGTEDPTLQSTLVGIREKEQKKASEVLNVKTCSFAGATDGELEYARDYLGAIVKAIRTVKPHTILTHSPDIVRRHTQLFQDPQDPLSTYHASINHRDHRLTGEMTLDAVYPTARDILNFPEHIQEGLTTHKVKEVWLWGTHATNYNVDITQTIDLKIKALKCHASQVNEEQIDQFKERLKDKDGTYYERFQRIVLTY</sequence>
<name>A0A845DDD0_9BACT</name>
<dbReference type="PANTHER" id="PTHR12993">
    <property type="entry name" value="N-ACETYLGLUCOSAMINYL-PHOSPHATIDYLINOSITOL DE-N-ACETYLASE-RELATED"/>
    <property type="match status" value="1"/>
</dbReference>
<dbReference type="Pfam" id="PF02585">
    <property type="entry name" value="PIG-L"/>
    <property type="match status" value="1"/>
</dbReference>
<dbReference type="EMBL" id="VXOY01000002">
    <property type="protein sequence ID" value="MYE37901.1"/>
    <property type="molecule type" value="Genomic_DNA"/>
</dbReference>
<accession>A0A845DDD0</accession>
<gene>
    <name evidence="1" type="ORF">F4X82_00030</name>
</gene>
<dbReference type="InterPro" id="IPR024078">
    <property type="entry name" value="LmbE-like_dom_sf"/>
</dbReference>
<organism evidence="1 2">
    <name type="scientific">Candidatus Spechtbacteria bacterium SB0662_bin_43</name>
    <dbReference type="NCBI Taxonomy" id="2604897"/>
    <lineage>
        <taxon>Bacteria</taxon>
        <taxon>Candidatus Spechtiibacteriota</taxon>
    </lineage>
</organism>
<dbReference type="GO" id="GO:0016811">
    <property type="term" value="F:hydrolase activity, acting on carbon-nitrogen (but not peptide) bonds, in linear amides"/>
    <property type="evidence" value="ECO:0007669"/>
    <property type="project" value="TreeGrafter"/>
</dbReference>
<dbReference type="InterPro" id="IPR003737">
    <property type="entry name" value="GlcNAc_PI_deacetylase-related"/>
</dbReference>
<dbReference type="PANTHER" id="PTHR12993:SF28">
    <property type="entry name" value="LMBE FAMILY PROTEIN"/>
    <property type="match status" value="1"/>
</dbReference>
<comment type="caution">
    <text evidence="1">The sequence shown here is derived from an EMBL/GenBank/DDBJ whole genome shotgun (WGS) entry which is preliminary data.</text>
</comment>
<dbReference type="SUPFAM" id="SSF102588">
    <property type="entry name" value="LmbE-like"/>
    <property type="match status" value="1"/>
</dbReference>
<dbReference type="Proteomes" id="UP000449092">
    <property type="component" value="Unassembled WGS sequence"/>
</dbReference>
<proteinExistence type="predicted"/>
<evidence type="ECO:0000313" key="2">
    <source>
        <dbReference type="Proteomes" id="UP000449092"/>
    </source>
</evidence>
<reference evidence="1 2" key="1">
    <citation type="submission" date="2019-09" db="EMBL/GenBank/DDBJ databases">
        <title>Characterisation of the sponge microbiome using genome-centric metagenomics.</title>
        <authorList>
            <person name="Engelberts J.P."/>
            <person name="Robbins S.J."/>
            <person name="De Goeij J.M."/>
            <person name="Aranda M."/>
            <person name="Bell S.C."/>
            <person name="Webster N.S."/>
        </authorList>
    </citation>
    <scope>NUCLEOTIDE SEQUENCE [LARGE SCALE GENOMIC DNA]</scope>
    <source>
        <strain evidence="1">SB0662_bin_43</strain>
    </source>
</reference>
<protein>
    <submittedName>
        <fullName evidence="1">PIG-L family deacetylase</fullName>
    </submittedName>
</protein>